<dbReference type="GO" id="GO:0005634">
    <property type="term" value="C:nucleus"/>
    <property type="evidence" value="ECO:0007669"/>
    <property type="project" value="UniProtKB-SubCell"/>
</dbReference>
<dbReference type="InterPro" id="IPR056064">
    <property type="entry name" value="DUF7647"/>
</dbReference>
<organism evidence="14 15">
    <name type="scientific">Daucus carota subsp. sativus</name>
    <name type="common">Carrot</name>
    <dbReference type="NCBI Taxonomy" id="79200"/>
    <lineage>
        <taxon>Eukaryota</taxon>
        <taxon>Viridiplantae</taxon>
        <taxon>Streptophyta</taxon>
        <taxon>Embryophyta</taxon>
        <taxon>Tracheophyta</taxon>
        <taxon>Spermatophyta</taxon>
        <taxon>Magnoliopsida</taxon>
        <taxon>eudicotyledons</taxon>
        <taxon>Gunneridae</taxon>
        <taxon>Pentapetalae</taxon>
        <taxon>asterids</taxon>
        <taxon>campanulids</taxon>
        <taxon>Apiales</taxon>
        <taxon>Apiaceae</taxon>
        <taxon>Apioideae</taxon>
        <taxon>Scandiceae</taxon>
        <taxon>Daucinae</taxon>
        <taxon>Daucus</taxon>
        <taxon>Daucus sect. Daucus</taxon>
    </lineage>
</organism>
<evidence type="ECO:0000256" key="2">
    <source>
        <dbReference type="ARBA" id="ARBA00022553"/>
    </source>
</evidence>
<proteinExistence type="predicted"/>
<dbReference type="GO" id="GO:0000127">
    <property type="term" value="C:transcription factor TFIIIC complex"/>
    <property type="evidence" value="ECO:0007669"/>
    <property type="project" value="InterPro"/>
</dbReference>
<accession>A0AAF1AZR3</accession>
<evidence type="ECO:0000259" key="13">
    <source>
        <dbReference type="Pfam" id="PF24658"/>
    </source>
</evidence>
<evidence type="ECO:0000256" key="1">
    <source>
        <dbReference type="ARBA" id="ARBA00004123"/>
    </source>
</evidence>
<dbReference type="InterPro" id="IPR036390">
    <property type="entry name" value="WH_DNA-bd_sf"/>
</dbReference>
<dbReference type="Pfam" id="PF23704">
    <property type="entry name" value="WHD_GTF3C1_N"/>
    <property type="match status" value="1"/>
</dbReference>
<evidence type="ECO:0000256" key="6">
    <source>
        <dbReference type="SAM" id="MobiDB-lite"/>
    </source>
</evidence>
<dbReference type="InterPro" id="IPR056063">
    <property type="entry name" value="DUF7646"/>
</dbReference>
<evidence type="ECO:0000259" key="11">
    <source>
        <dbReference type="Pfam" id="PF24655"/>
    </source>
</evidence>
<reference evidence="14" key="2">
    <citation type="submission" date="2022-03" db="EMBL/GenBank/DDBJ databases">
        <title>Draft title - Genomic analysis of global carrot germplasm unveils the trajectory of domestication and the origin of high carotenoid orange carrot.</title>
        <authorList>
            <person name="Iorizzo M."/>
            <person name="Ellison S."/>
            <person name="Senalik D."/>
            <person name="Macko-Podgorni A."/>
            <person name="Grzebelus D."/>
            <person name="Bostan H."/>
            <person name="Rolling W."/>
            <person name="Curaba J."/>
            <person name="Simon P."/>
        </authorList>
    </citation>
    <scope>NUCLEOTIDE SEQUENCE</scope>
    <source>
        <tissue evidence="14">Leaf</tissue>
    </source>
</reference>
<dbReference type="InterPro" id="IPR044210">
    <property type="entry name" value="Tfc3-like"/>
</dbReference>
<feature type="region of interest" description="Disordered" evidence="6">
    <location>
        <begin position="955"/>
        <end position="991"/>
    </location>
</feature>
<feature type="domain" description="DUF7645" evidence="11">
    <location>
        <begin position="895"/>
        <end position="954"/>
    </location>
</feature>
<evidence type="ECO:0000256" key="4">
    <source>
        <dbReference type="ARBA" id="ARBA00023163"/>
    </source>
</evidence>
<dbReference type="InterPro" id="IPR036388">
    <property type="entry name" value="WH-like_DNA-bd_sf"/>
</dbReference>
<dbReference type="Pfam" id="PF24101">
    <property type="entry name" value="WHD_GTF3C1"/>
    <property type="match status" value="1"/>
</dbReference>
<dbReference type="InterPro" id="IPR035625">
    <property type="entry name" value="Tfc3-like_eWH"/>
</dbReference>
<dbReference type="Pfam" id="PF04182">
    <property type="entry name" value="B-block_TFIIIC"/>
    <property type="match status" value="1"/>
</dbReference>
<dbReference type="InterPro" id="IPR007309">
    <property type="entry name" value="TFIIIC_Bblock-bd"/>
</dbReference>
<feature type="domain" description="General transcription factor 3C polypeptide 1 winged-helix" evidence="8">
    <location>
        <begin position="1"/>
        <end position="102"/>
    </location>
</feature>
<feature type="domain" description="DUF7647" evidence="13">
    <location>
        <begin position="715"/>
        <end position="894"/>
    </location>
</feature>
<dbReference type="Gene3D" id="1.10.10.10">
    <property type="entry name" value="Winged helix-like DNA-binding domain superfamily/Winged helix DNA-binding domain"/>
    <property type="match status" value="1"/>
</dbReference>
<keyword evidence="4" id="KW-0804">Transcription</keyword>
<dbReference type="SUPFAM" id="SSF46785">
    <property type="entry name" value="Winged helix' DNA-binding domain"/>
    <property type="match status" value="1"/>
</dbReference>
<keyword evidence="3" id="KW-0238">DNA-binding</keyword>
<dbReference type="PANTHER" id="PTHR15180:SF1">
    <property type="entry name" value="GENERAL TRANSCRIPTION FACTOR 3C POLYPEPTIDE 1"/>
    <property type="match status" value="1"/>
</dbReference>
<dbReference type="Pfam" id="PF24658">
    <property type="entry name" value="DUF7647"/>
    <property type="match status" value="1"/>
</dbReference>
<evidence type="ECO:0008006" key="16">
    <source>
        <dbReference type="Google" id="ProtNLM"/>
    </source>
</evidence>
<gene>
    <name evidence="14" type="ORF">DCAR_0518470</name>
</gene>
<evidence type="ECO:0000256" key="3">
    <source>
        <dbReference type="ARBA" id="ARBA00023125"/>
    </source>
</evidence>
<keyword evidence="5" id="KW-0539">Nucleus</keyword>
<protein>
    <recommendedName>
        <fullName evidence="16">B-block binding subunit of TFIIIC domain-containing protein</fullName>
    </recommendedName>
</protein>
<evidence type="ECO:0000313" key="15">
    <source>
        <dbReference type="Proteomes" id="UP000077755"/>
    </source>
</evidence>
<dbReference type="GO" id="GO:0006384">
    <property type="term" value="P:transcription initiation at RNA polymerase III promoter"/>
    <property type="evidence" value="ECO:0007669"/>
    <property type="project" value="InterPro"/>
</dbReference>
<keyword evidence="15" id="KW-1185">Reference proteome</keyword>
<evidence type="ECO:0000259" key="7">
    <source>
        <dbReference type="Pfam" id="PF04182"/>
    </source>
</evidence>
<dbReference type="InterPro" id="IPR056467">
    <property type="entry name" value="eWH_GTF3C1"/>
</dbReference>
<dbReference type="GO" id="GO:0003677">
    <property type="term" value="F:DNA binding"/>
    <property type="evidence" value="ECO:0007669"/>
    <property type="project" value="UniProtKB-KW"/>
</dbReference>
<dbReference type="Pfam" id="PF24655">
    <property type="entry name" value="DUF7645"/>
    <property type="match status" value="1"/>
</dbReference>
<dbReference type="GO" id="GO:0042791">
    <property type="term" value="P:5S class rRNA transcription by RNA polymerase III"/>
    <property type="evidence" value="ECO:0007669"/>
    <property type="project" value="TreeGrafter"/>
</dbReference>
<feature type="domain" description="B-block binding subunit of TFIIIC" evidence="7">
    <location>
        <begin position="117"/>
        <end position="195"/>
    </location>
</feature>
<evidence type="ECO:0000313" key="14">
    <source>
        <dbReference type="EMBL" id="WOG99122.1"/>
    </source>
</evidence>
<feature type="domain" description="DUF7599" evidence="10">
    <location>
        <begin position="238"/>
        <end position="321"/>
    </location>
</feature>
<dbReference type="CDD" id="cd16169">
    <property type="entry name" value="Tau138_eWH"/>
    <property type="match status" value="1"/>
</dbReference>
<dbReference type="Pfam" id="PF24657">
    <property type="entry name" value="DUF7646"/>
    <property type="match status" value="1"/>
</dbReference>
<evidence type="ECO:0000256" key="5">
    <source>
        <dbReference type="ARBA" id="ARBA00023242"/>
    </source>
</evidence>
<dbReference type="InterPro" id="IPR056062">
    <property type="entry name" value="DUF7645"/>
</dbReference>
<dbReference type="PANTHER" id="PTHR15180">
    <property type="entry name" value="GENERAL TRANSCRIPTION FACTOR 3C POLYPEPTIDE 1"/>
    <property type="match status" value="1"/>
</dbReference>
<evidence type="ECO:0000259" key="10">
    <source>
        <dbReference type="Pfam" id="PF24538"/>
    </source>
</evidence>
<dbReference type="InterPro" id="IPR056020">
    <property type="entry name" value="DUF7599"/>
</dbReference>
<comment type="subcellular location">
    <subcellularLocation>
        <location evidence="1">Nucleus</location>
    </subcellularLocation>
</comment>
<feature type="domain" description="DUF7646" evidence="12">
    <location>
        <begin position="339"/>
        <end position="422"/>
    </location>
</feature>
<dbReference type="Proteomes" id="UP000077755">
    <property type="component" value="Chromosome 5"/>
</dbReference>
<evidence type="ECO:0000259" key="12">
    <source>
        <dbReference type="Pfam" id="PF24657"/>
    </source>
</evidence>
<dbReference type="Pfam" id="PF24538">
    <property type="entry name" value="DUF7599"/>
    <property type="match status" value="1"/>
</dbReference>
<keyword evidence="2" id="KW-0597">Phosphoprotein</keyword>
<reference evidence="14" key="1">
    <citation type="journal article" date="2016" name="Nat. Genet.">
        <title>A high-quality carrot genome assembly provides new insights into carotenoid accumulation and asterid genome evolution.</title>
        <authorList>
            <person name="Iorizzo M."/>
            <person name="Ellison S."/>
            <person name="Senalik D."/>
            <person name="Zeng P."/>
            <person name="Satapoomin P."/>
            <person name="Huang J."/>
            <person name="Bowman M."/>
            <person name="Iovene M."/>
            <person name="Sanseverino W."/>
            <person name="Cavagnaro P."/>
            <person name="Yildiz M."/>
            <person name="Macko-Podgorni A."/>
            <person name="Moranska E."/>
            <person name="Grzebelus E."/>
            <person name="Grzebelus D."/>
            <person name="Ashrafi H."/>
            <person name="Zheng Z."/>
            <person name="Cheng S."/>
            <person name="Spooner D."/>
            <person name="Van Deynze A."/>
            <person name="Simon P."/>
        </authorList>
    </citation>
    <scope>NUCLEOTIDE SEQUENCE</scope>
    <source>
        <tissue evidence="14">Leaf</tissue>
    </source>
</reference>
<evidence type="ECO:0000259" key="8">
    <source>
        <dbReference type="Pfam" id="PF23704"/>
    </source>
</evidence>
<dbReference type="EMBL" id="CP093347">
    <property type="protein sequence ID" value="WOG99122.1"/>
    <property type="molecule type" value="Genomic_DNA"/>
</dbReference>
<name>A0AAF1AZR3_DAUCS</name>
<dbReference type="InterPro" id="IPR056428">
    <property type="entry name" value="WH_GTF3C1"/>
</dbReference>
<evidence type="ECO:0000259" key="9">
    <source>
        <dbReference type="Pfam" id="PF24101"/>
    </source>
</evidence>
<feature type="domain" description="GTF3C1 extended winged-helix" evidence="9">
    <location>
        <begin position="526"/>
        <end position="632"/>
    </location>
</feature>
<sequence>MEPVVNSALEEICAVGSKGLTLPQLWPKLHSSLLSNGLPPCGNVKRALWASLLNVPGLHLESPGGVCYNCQDSVIQSVEEAEKLNLKIVAAENLRNCFVGMYDIKASNAGISVQGRRALERIAIARTNGITQSELGKEFGIPGNKIFYVLRKLECQGLIARQSTILRKTEVSSDRGQKNSSIVSTNMVHLYRFAKHLGCQQRLEVLKEDKLAANDAEENAPYASGMVEESVTEDVQVKDFLPELKSICDKLEEADSNVLIVSDLKKDLGYRGHSGHRRWRNILHRLKDACVVEEFTAIVNTKEVICVKLLKKFSPKHFEPKSLKIGLDDPDAEEQVILGKRGQINDQLVELPIEHQVYDMIDAEGSKGLTKTELCRRLGLNNKRYNTRLQTLFSRFGMHLQAESQNKGVAYRVWSHGNFNREALSSFIDKPDVVLNDNETSVPNSGKRFDECSTEYVPLEDDLAKRGDTVIEGENENVSTELEIYKGLPAVELHIVDKAPVSDASISAPNKRKSDPKYLCLTANALSKQREHRILALLQEEKFLIKAELHRHLESLDKDKQTTMDRKTLERSLNKLQREGLCKLIHVGVPAVTNCGRSRTMDIVLHPSLDNITPELLSQIYERVRSFEMQIRNHQSSAKLKKSQKAPILDGVQRILPSAKDDQSERIEAMRENGYVIAKMVRAKLLHIFFWSHLTKLPGWSDALQSGMHGYDQKNPHSTCKMIELDTAIKAMPLELFLQVVGSTIKFENMTEKCRTGMCLSDLSVQEYEHLMGTQETARLSNLVQILRGLKLIRMVSSENLEDAAAVLDTTLTYSLELKPYIEEPVSLAPCSAAFVPSDIRPQYRHDFVLSSRTAVDDYWNTLEYCYAAVDREAALHAFPGSAVHEVYLTRSWASARVMTADQRAELNKSIMKNGPDKKLSLSACEKIAKDLSLTLEQVLRVYYDNRQKRNTRLKEALNQEEIQPLQSKHASSSRKRKRSSNENMKSTEEFGVQEKDFGDQSFISECALSRLRRTHQRKFSWTEIADRQLVIEYVRERMYFDALTLQGPILNKRKRKRGMRNNVSGRLQRKYIKFLNGGADVSKQAFKSLAISNAVELFKLVFLNASTAPEVPTMLAETLRRYSEHDLFAAFNYLRDAKIMVGGSGASPFVLSQKFIHGISSSPYPPNTGKIAAEFRRWLHGKEKNLMEEGIDIPANLRCGDVVYLSALLSSREIVILPCLPDQGVGEAEDLRTAKRKRVDEFYSADKAKKTKHAIIGEGEICSRREKGFPGIRLSLTRATISRVDIIDLFKERDIHSDEFFCGRNEQKLSSHVGSTKTDHLKEIDDLGTAVPLKISVDDTPWEAMARYADNLEYIACNQVRESPFCPQIFRTVYSAIQKAGDQGLSMEEISMVTNIQGDKISEIIVEVLEAFDRALKVNAYDTIHVVDSLYQSKYYLTSLGDPRQYRKVDPSTNSNVILDYQHAILQPDNHENDSTNVLSTSINDDVHRVTVLNLPEEIQPSSEVQKDTETESCQQHSILPETHQVNDMFKFHNEDSYLCRPILSWINGDGTINEVVYNGLVRRVLGILMQNPGMLEVDIIRRMQVLNPQSCRKLLEIMILDNIIIVRKMHQATSCEPPAILGGLIGNSFKKPKSVSREHFFANPLSAATLL</sequence>